<dbReference type="EMBL" id="JQBY01000006">
    <property type="protein sequence ID" value="KRN82900.1"/>
    <property type="molecule type" value="Genomic_DNA"/>
</dbReference>
<accession>A0A0R2K9C5</accession>
<reference evidence="4 6" key="1">
    <citation type="journal article" date="2015" name="Genome Announc.">
        <title>Expanding the biotechnology potential of lactobacilli through comparative genomics of 213 strains and associated genera.</title>
        <authorList>
            <person name="Sun Z."/>
            <person name="Harris H.M."/>
            <person name="McCann A."/>
            <person name="Guo C."/>
            <person name="Argimon S."/>
            <person name="Zhang W."/>
            <person name="Yang X."/>
            <person name="Jeffery I.B."/>
            <person name="Cooney J.C."/>
            <person name="Kagawa T.F."/>
            <person name="Liu W."/>
            <person name="Song Y."/>
            <person name="Salvetti E."/>
            <person name="Wrobel A."/>
            <person name="Rasinkangas P."/>
            <person name="Parkhill J."/>
            <person name="Rea M.C."/>
            <person name="O'Sullivan O."/>
            <person name="Ritari J."/>
            <person name="Douillard F.P."/>
            <person name="Paul Ross R."/>
            <person name="Yang R."/>
            <person name="Briner A.E."/>
            <person name="Felis G.E."/>
            <person name="de Vos W.M."/>
            <person name="Barrangou R."/>
            <person name="Klaenhammer T.R."/>
            <person name="Caufield P.W."/>
            <person name="Cui Y."/>
            <person name="Zhang H."/>
            <person name="O'Toole P.W."/>
        </authorList>
    </citation>
    <scope>NUCLEOTIDE SEQUENCE [LARGE SCALE GENOMIC DNA]</scope>
    <source>
        <strain evidence="4 6">DSM 22301</strain>
    </source>
</reference>
<evidence type="ECO:0000313" key="6">
    <source>
        <dbReference type="Proteomes" id="UP000051749"/>
    </source>
</evidence>
<dbReference type="Proteomes" id="UP000182818">
    <property type="component" value="Unassembled WGS sequence"/>
</dbReference>
<dbReference type="InterPro" id="IPR023346">
    <property type="entry name" value="Lysozyme-like_dom_sf"/>
</dbReference>
<dbReference type="SUPFAM" id="SSF51261">
    <property type="entry name" value="Duplicated hybrid motif"/>
    <property type="match status" value="1"/>
</dbReference>
<evidence type="ECO:0000259" key="3">
    <source>
        <dbReference type="Pfam" id="PF20155"/>
    </source>
</evidence>
<reference evidence="5 7" key="2">
    <citation type="submission" date="2016-10" db="EMBL/GenBank/DDBJ databases">
        <authorList>
            <person name="Varghese N."/>
            <person name="Submissions S."/>
        </authorList>
    </citation>
    <scope>NUCLEOTIDE SEQUENCE [LARGE SCALE GENOMIC DNA]</scope>
    <source>
        <strain evidence="5 7">CGMCC 1.3889</strain>
    </source>
</reference>
<dbReference type="PATRIC" id="fig|319653.3.peg.1887"/>
<dbReference type="NCBIfam" id="TIGR02675">
    <property type="entry name" value="tape_meas_nterm"/>
    <property type="match status" value="1"/>
</dbReference>
<evidence type="ECO:0000313" key="5">
    <source>
        <dbReference type="EMBL" id="SER17475.1"/>
    </source>
</evidence>
<feature type="domain" description="Tape measure protein N-terminal" evidence="3">
    <location>
        <begin position="190"/>
        <end position="376"/>
    </location>
</feature>
<dbReference type="InterPro" id="IPR008258">
    <property type="entry name" value="Transglycosylase_SLT_dom_1"/>
</dbReference>
<comment type="caution">
    <text evidence="4">The sequence shown here is derived from an EMBL/GenBank/DDBJ whole genome shotgun (WGS) entry which is preliminary data.</text>
</comment>
<name>A0A0R2K9C5_9LACO</name>
<dbReference type="CDD" id="cd12797">
    <property type="entry name" value="M23_peptidase"/>
    <property type="match status" value="1"/>
</dbReference>
<evidence type="ECO:0000256" key="1">
    <source>
        <dbReference type="SAM" id="MobiDB-lite"/>
    </source>
</evidence>
<evidence type="ECO:0000313" key="4">
    <source>
        <dbReference type="EMBL" id="KRN82900.1"/>
    </source>
</evidence>
<proteinExistence type="predicted"/>
<dbReference type="InterPro" id="IPR013491">
    <property type="entry name" value="Tape_meas_N"/>
</dbReference>
<dbReference type="InterPro" id="IPR011055">
    <property type="entry name" value="Dup_hybrid_motif"/>
</dbReference>
<dbReference type="STRING" id="319653.SAMN04487973_102142"/>
<dbReference type="SUPFAM" id="SSF53955">
    <property type="entry name" value="Lysozyme-like"/>
    <property type="match status" value="1"/>
</dbReference>
<gene>
    <name evidence="4" type="ORF">IV87_GL001854</name>
    <name evidence="5" type="ORF">SAMN04487973_102142</name>
</gene>
<dbReference type="OrthoDB" id="2137849at2"/>
<dbReference type="Pfam" id="PF20155">
    <property type="entry name" value="TMP_3"/>
    <property type="match status" value="1"/>
</dbReference>
<dbReference type="Gene3D" id="1.20.120.20">
    <property type="entry name" value="Apolipoprotein"/>
    <property type="match status" value="1"/>
</dbReference>
<organism evidence="4 6">
    <name type="scientific">Pediococcus ethanolidurans</name>
    <dbReference type="NCBI Taxonomy" id="319653"/>
    <lineage>
        <taxon>Bacteria</taxon>
        <taxon>Bacillati</taxon>
        <taxon>Bacillota</taxon>
        <taxon>Bacilli</taxon>
        <taxon>Lactobacillales</taxon>
        <taxon>Lactobacillaceae</taxon>
        <taxon>Pediococcus</taxon>
    </lineage>
</organism>
<dbReference type="RefSeq" id="WP_057805605.1">
    <property type="nucleotide sequence ID" value="NZ_BJYP01000011.1"/>
</dbReference>
<dbReference type="Proteomes" id="UP000051749">
    <property type="component" value="Unassembled WGS sequence"/>
</dbReference>
<sequence>MAKADGQVLISLDIDDNTKAPIEKAESRLKQLGKGAGDELDKSMKSNANKTEEAAKKASNVIEGEFKKPVSKKLNVKADQAKKEIKSIESDTAKLVRGNNDVKFKVTGDASEKTKEIFNNAEKVTRGNHDVVIDEKGNAKQKTDEVSESLDSAKDKSLKLKDVISGTFIGGALIGGIGAAASAISGLSGEAINASDSINKFKSTMKLGGFGDKEINSATKEVQKYANDTVYDLNTVSNTTAQLAANGIKNYTQLTEAAGNLNAQAGGNADTFKSVAMMLTQTAGAGKLTTENWNQLSDAIPGASGVLQAQMKKNGAFTGNFRDAMQKGKISSTEFSKAITQLGMNDGAKKAAKSTTTFEGAVGNMEAGVVTGIQNMIDAFGKGKITGAINVFSGILTKGFAKLVNVIKSTMKFLSQLGKTLAPITSAFKNLAGALAGQLFKSALGIIKSLVGFVSKLFKTTGNGKHKSIDAVAGAINGLAKNKLAIKVIADSLIALMGYKMAKSGLSLAVGLADKLVMNYAKLSDLPGIFKNMFAVKDGGIISSLGKLKDVPKTISKLTPKSLGSKALSEGGAAGKLATGAAGAGVAVSAGLDIYKAFKAKNPESKFKNAGKGLGTAIGGGLGLFFGGPLGAALGATIGKVIGGWGGKGAKLFADGWNKKGRGAKPPKGFLPKAGYYARSGVDAIVSWGKGFGRGVGKILKSIGRFNKRVGRGFHTVIKIIGNVLKPVKKVLEYALLIPIALVVGLAIKAWSKMKKPFKAVIGFILKVVKSGWKIIKSITKSTWRAFKKYVINPVKSVWRAIDKYIIKTIVKAIRSAWKGIKSLTRSTWNAFKRYILNPIKAVWSAVNKYIVKLIINNIKSAWKDIKSITKTAWNLIKKYAVDPIVSVYDKVKSIMGKMKKAISSAMGSIKNVWHSAWSNVSDFFSRIWKSIKNHAQDGINAVIGVINAGINGIDGVIHTFGGKKHAIGRIRKVHFANGTGSLTSNFRRSIDRMTPAVVNDRPGASNPELIYRHATGNVEWMKGRNAETMLMPGDEVANDHDSALLAPQLGISHFASGGIGSFFSGIGGFVKGAISGAVSTVSKGAKWLKNLFNTATKIIGHPVKSLEELFRYKRSGKGIFKSLGRNMFGMIKDKAVDWWKSLWSMVDLNGSRITGGVAHTPGDGWKITSGFGGRGAVSGGYSSHDGVDFSGARLVRAMLPGIVSGYGGAPSGWGGSNGIGEYIATHGLYNAIYQELNGKSNSGAKILVKEGETVKAGDPIAELGPNASHVHVGVTKHPMFSIGGSGTAGWLDVTKLKSAGKSGKNSKGSNNTIRKQVGGGFWKLISKIAGLFGDASGSGDNTVKPSGSHKNWLKEAGITSNFDKWNYIISHESGWNPKATNGGSGAYGLPQSLPGSKMASAGSDWRSNPITQLKWMKSYVSSRYGGIGNAYRYWLSHHNYANGGIINGLTRAILGEDPLHPREHVINTGKPSSDGLLADAISSRAKSNPSGIYAQMQSLITSAHNSQRMFGTQLQTGSSIQDTVSNSKLLKQMAADMHKTAQKGINGDVYLGANKVGSILEQRKNKKDFNSQFFAGQLKNQGGLTNA</sequence>
<evidence type="ECO:0000313" key="7">
    <source>
        <dbReference type="Proteomes" id="UP000182818"/>
    </source>
</evidence>
<feature type="compositionally biased region" description="Basic and acidic residues" evidence="1">
    <location>
        <begin position="36"/>
        <end position="56"/>
    </location>
</feature>
<feature type="region of interest" description="Disordered" evidence="1">
    <location>
        <begin position="28"/>
        <end position="58"/>
    </location>
</feature>
<dbReference type="GeneID" id="76043210"/>
<feature type="domain" description="Transglycosylase SLT" evidence="2">
    <location>
        <begin position="1368"/>
        <end position="1444"/>
    </location>
</feature>
<evidence type="ECO:0000259" key="2">
    <source>
        <dbReference type="Pfam" id="PF01464"/>
    </source>
</evidence>
<dbReference type="EMBL" id="FOGK01000002">
    <property type="protein sequence ID" value="SER17475.1"/>
    <property type="molecule type" value="Genomic_DNA"/>
</dbReference>
<keyword evidence="7" id="KW-1185">Reference proteome</keyword>
<protein>
    <submittedName>
        <fullName evidence="5">Tape measure domain-containing protein</fullName>
    </submittedName>
</protein>
<dbReference type="Pfam" id="PF01464">
    <property type="entry name" value="SLT"/>
    <property type="match status" value="1"/>
</dbReference>
<dbReference type="Gene3D" id="2.70.70.10">
    <property type="entry name" value="Glucose Permease (Domain IIA)"/>
    <property type="match status" value="1"/>
</dbReference>